<feature type="compositionally biased region" description="Low complexity" evidence="3">
    <location>
        <begin position="322"/>
        <end position="338"/>
    </location>
</feature>
<evidence type="ECO:0000256" key="1">
    <source>
        <dbReference type="ARBA" id="ARBA00004167"/>
    </source>
</evidence>
<comment type="subcellular location">
    <subcellularLocation>
        <location evidence="1">Membrane</location>
        <topology evidence="1">Single-pass membrane protein</topology>
    </subcellularLocation>
</comment>
<gene>
    <name evidence="6" type="ORF">EJ903_22040</name>
</gene>
<dbReference type="GO" id="GO:0016020">
    <property type="term" value="C:membrane"/>
    <property type="evidence" value="ECO:0007669"/>
    <property type="project" value="UniProtKB-SubCell"/>
</dbReference>
<organism evidence="6 7">
    <name type="scientific">Azospirillum griseum</name>
    <dbReference type="NCBI Taxonomy" id="2496639"/>
    <lineage>
        <taxon>Bacteria</taxon>
        <taxon>Pseudomonadati</taxon>
        <taxon>Pseudomonadota</taxon>
        <taxon>Alphaproteobacteria</taxon>
        <taxon>Rhodospirillales</taxon>
        <taxon>Azospirillaceae</taxon>
        <taxon>Azospirillum</taxon>
    </lineage>
</organism>
<dbReference type="Proteomes" id="UP000277007">
    <property type="component" value="Unassembled WGS sequence"/>
</dbReference>
<keyword evidence="7" id="KW-1185">Reference proteome</keyword>
<keyword evidence="2 4" id="KW-0472">Membrane</keyword>
<evidence type="ECO:0000259" key="5">
    <source>
        <dbReference type="Pfam" id="PF01145"/>
    </source>
</evidence>
<feature type="compositionally biased region" description="Pro residues" evidence="3">
    <location>
        <begin position="339"/>
        <end position="349"/>
    </location>
</feature>
<evidence type="ECO:0000256" key="4">
    <source>
        <dbReference type="SAM" id="Phobius"/>
    </source>
</evidence>
<dbReference type="InterPro" id="IPR000163">
    <property type="entry name" value="Prohibitin"/>
</dbReference>
<evidence type="ECO:0000313" key="7">
    <source>
        <dbReference type="Proteomes" id="UP000277007"/>
    </source>
</evidence>
<feature type="region of interest" description="Disordered" evidence="3">
    <location>
        <begin position="311"/>
        <end position="360"/>
    </location>
</feature>
<dbReference type="Pfam" id="PF01145">
    <property type="entry name" value="Band_7"/>
    <property type="match status" value="1"/>
</dbReference>
<dbReference type="PANTHER" id="PTHR23222:SF1">
    <property type="entry name" value="PROHIBITIN-2"/>
    <property type="match status" value="1"/>
</dbReference>
<feature type="compositionally biased region" description="Polar residues" evidence="3">
    <location>
        <begin position="350"/>
        <end position="360"/>
    </location>
</feature>
<protein>
    <submittedName>
        <fullName evidence="6">Prohibitin family protein</fullName>
    </submittedName>
</protein>
<evidence type="ECO:0000256" key="2">
    <source>
        <dbReference type="ARBA" id="ARBA00023136"/>
    </source>
</evidence>
<evidence type="ECO:0000256" key="3">
    <source>
        <dbReference type="SAM" id="MobiDB-lite"/>
    </source>
</evidence>
<comment type="caution">
    <text evidence="6">The sequence shown here is derived from an EMBL/GenBank/DDBJ whole genome shotgun (WGS) entry which is preliminary data.</text>
</comment>
<dbReference type="EMBL" id="RXMA01000029">
    <property type="protein sequence ID" value="RTR15944.1"/>
    <property type="molecule type" value="Genomic_DNA"/>
</dbReference>
<dbReference type="InterPro" id="IPR001107">
    <property type="entry name" value="Band_7"/>
</dbReference>
<reference evidence="6 7" key="1">
    <citation type="submission" date="2018-12" db="EMBL/GenBank/DDBJ databases">
        <authorList>
            <person name="Yang Y."/>
        </authorList>
    </citation>
    <scope>NUCLEOTIDE SEQUENCE [LARGE SCALE GENOMIC DNA]</scope>
    <source>
        <strain evidence="6 7">L-25-5w-1</strain>
    </source>
</reference>
<dbReference type="SUPFAM" id="SSF117892">
    <property type="entry name" value="Band 7/SPFH domain"/>
    <property type="match status" value="1"/>
</dbReference>
<dbReference type="PANTHER" id="PTHR23222">
    <property type="entry name" value="PROHIBITIN"/>
    <property type="match status" value="1"/>
</dbReference>
<feature type="transmembrane region" description="Helical" evidence="4">
    <location>
        <begin position="26"/>
        <end position="48"/>
    </location>
</feature>
<dbReference type="AlphaFoldDB" id="A0A3S0HXD0"/>
<dbReference type="GO" id="GO:0007005">
    <property type="term" value="P:mitochondrion organization"/>
    <property type="evidence" value="ECO:0007669"/>
    <property type="project" value="TreeGrafter"/>
</dbReference>
<name>A0A3S0HXD0_9PROT</name>
<dbReference type="CDD" id="cd03401">
    <property type="entry name" value="SPFH_prohibitin"/>
    <property type="match status" value="1"/>
</dbReference>
<dbReference type="OrthoDB" id="9792660at2"/>
<evidence type="ECO:0000313" key="6">
    <source>
        <dbReference type="EMBL" id="RTR15944.1"/>
    </source>
</evidence>
<dbReference type="RefSeq" id="WP_126619523.1">
    <property type="nucleotide sequence ID" value="NZ_JBHUCY010000060.1"/>
</dbReference>
<sequence length="360" mass="39265">MTTIDLAPRPPSVLTRAGLWMKRHAISFYAAILTLLMALFAIAPSIFIEVPAGHVGVLWLRFFGGTVTDRVFKEGLHVIFPWDTVTLYDVRLRTDNRRFDAVTSNGMTLTVEVSVRYRVNPPTAGVLHKLTGPSFADTLVHPKVGSLVYHFVAQNNPESFYSADRADIQTYLMTNARNGFPVPSDAFDVAPGNLGEPMIRVEDVLVSGITLPPLVRQAIDRKIEQQQIMQEYEFRVAREAKERDRKRIEAEGIRDFQETVAHTITPEYLRLRGIEATRAFAESANAKTIIIGGRDGLPVILNTADDARPHVAPAAPAPFPPGATGEAAAPRPANGDPPANAPPSVPTPNLPSATPSTPAP</sequence>
<proteinExistence type="predicted"/>
<feature type="domain" description="Band 7" evidence="5">
    <location>
        <begin position="49"/>
        <end position="239"/>
    </location>
</feature>
<dbReference type="Gene3D" id="3.30.479.30">
    <property type="entry name" value="Band 7 domain"/>
    <property type="match status" value="1"/>
</dbReference>
<keyword evidence="4" id="KW-1133">Transmembrane helix</keyword>
<dbReference type="InterPro" id="IPR036013">
    <property type="entry name" value="Band_7/SPFH_dom_sf"/>
</dbReference>
<keyword evidence="4" id="KW-0812">Transmembrane</keyword>
<accession>A0A3S0HXD0</accession>